<accession>A0A1F7KZY5</accession>
<dbReference type="InterPro" id="IPR001173">
    <property type="entry name" value="Glyco_trans_2-like"/>
</dbReference>
<dbReference type="Gene3D" id="3.90.550.10">
    <property type="entry name" value="Spore Coat Polysaccharide Biosynthesis Protein SpsA, Chain A"/>
    <property type="match status" value="1"/>
</dbReference>
<dbReference type="Pfam" id="PF00535">
    <property type="entry name" value="Glycos_transf_2"/>
    <property type="match status" value="1"/>
</dbReference>
<proteinExistence type="predicted"/>
<dbReference type="PANTHER" id="PTHR43179">
    <property type="entry name" value="RHAMNOSYLTRANSFERASE WBBL"/>
    <property type="match status" value="1"/>
</dbReference>
<feature type="domain" description="Glycosyltransferase 2-like" evidence="2">
    <location>
        <begin position="182"/>
        <end position="251"/>
    </location>
</feature>
<dbReference type="InterPro" id="IPR029044">
    <property type="entry name" value="Nucleotide-diphossugar_trans"/>
</dbReference>
<evidence type="ECO:0000313" key="4">
    <source>
        <dbReference type="Proteomes" id="UP000177050"/>
    </source>
</evidence>
<dbReference type="Proteomes" id="UP000177050">
    <property type="component" value="Unassembled WGS sequence"/>
</dbReference>
<dbReference type="PANTHER" id="PTHR43179:SF7">
    <property type="entry name" value="RHAMNOSYLTRANSFERASE WBBL"/>
    <property type="match status" value="1"/>
</dbReference>
<comment type="caution">
    <text evidence="3">The sequence shown here is derived from an EMBL/GenBank/DDBJ whole genome shotgun (WGS) entry which is preliminary data.</text>
</comment>
<sequence>MKGLSIIIPSFNTKKITKQCITALNGVLLNNKIPYQIIVVDNSSTDGSQIMLQEVKNPRLFTVFNSENKGYGKANNQGLKIASMDYVLFLNSDVLVDKQMDFSKLIHFFETHEKIGGLTVKVNLINGSIDPASHRGFPTPWRSLCYFIGFERLFSKIPIVNRLFGGYHLVFLDKKSTHEIDSPTGAFFMVSRSLLQELHGFDEDFFMYGEDLDLSFRIKEKGYKIIYLPTFQVLHYKYQSGLQNKKNQELRKKIRKSFYEAMATFYKKHYERVYPPIVNRFIYFLIRLKTNQL</sequence>
<protein>
    <recommendedName>
        <fullName evidence="1 2">Glycosyltransferase 2-like domain-containing protein</fullName>
    </recommendedName>
</protein>
<dbReference type="AlphaFoldDB" id="A0A1F7KZY5"/>
<dbReference type="CDD" id="cd04186">
    <property type="entry name" value="GT_2_like_c"/>
    <property type="match status" value="1"/>
</dbReference>
<evidence type="ECO:0000259" key="1">
    <source>
        <dbReference type="Pfam" id="PF00535"/>
    </source>
</evidence>
<reference evidence="3 4" key="1">
    <citation type="journal article" date="2016" name="Nat. Commun.">
        <title>Thousands of microbial genomes shed light on interconnected biogeochemical processes in an aquifer system.</title>
        <authorList>
            <person name="Anantharaman K."/>
            <person name="Brown C.T."/>
            <person name="Hug L.A."/>
            <person name="Sharon I."/>
            <person name="Castelle C.J."/>
            <person name="Probst A.J."/>
            <person name="Thomas B.C."/>
            <person name="Singh A."/>
            <person name="Wilkins M.J."/>
            <person name="Karaoz U."/>
            <person name="Brodie E.L."/>
            <person name="Williams K.H."/>
            <person name="Hubbard S.S."/>
            <person name="Banfield J.F."/>
        </authorList>
    </citation>
    <scope>NUCLEOTIDE SEQUENCE [LARGE SCALE GENOMIC DNA]</scope>
</reference>
<dbReference type="EMBL" id="MGBR01000001">
    <property type="protein sequence ID" value="OGK73408.1"/>
    <property type="molecule type" value="Genomic_DNA"/>
</dbReference>
<gene>
    <name evidence="3" type="ORF">A3K52_01270</name>
</gene>
<dbReference type="SUPFAM" id="SSF53448">
    <property type="entry name" value="Nucleotide-diphospho-sugar transferases"/>
    <property type="match status" value="1"/>
</dbReference>
<dbReference type="Pfam" id="PF13632">
    <property type="entry name" value="Glyco_trans_2_3"/>
    <property type="match status" value="1"/>
</dbReference>
<organism evidence="3 4">
    <name type="scientific">Candidatus Roizmanbacteria bacterium RIFOXYD1_FULL_38_12</name>
    <dbReference type="NCBI Taxonomy" id="1802093"/>
    <lineage>
        <taxon>Bacteria</taxon>
        <taxon>Candidatus Roizmaniibacteriota</taxon>
    </lineage>
</organism>
<name>A0A1F7KZY5_9BACT</name>
<evidence type="ECO:0000259" key="2">
    <source>
        <dbReference type="Pfam" id="PF13632"/>
    </source>
</evidence>
<evidence type="ECO:0000313" key="3">
    <source>
        <dbReference type="EMBL" id="OGK73408.1"/>
    </source>
</evidence>
<feature type="domain" description="Glycosyltransferase 2-like" evidence="1">
    <location>
        <begin position="5"/>
        <end position="159"/>
    </location>
</feature>